<comment type="subunit">
    <text evidence="4 8">Monomer.</text>
</comment>
<evidence type="ECO:0000256" key="6">
    <source>
        <dbReference type="ARBA" id="ARBA00023244"/>
    </source>
</evidence>
<evidence type="ECO:0000256" key="2">
    <source>
        <dbReference type="ARBA" id="ARBA00004735"/>
    </source>
</evidence>
<evidence type="ECO:0000256" key="8">
    <source>
        <dbReference type="HAMAP-Rule" id="MF_00260"/>
    </source>
</evidence>
<dbReference type="FunFam" id="3.40.190.10:FF:000004">
    <property type="entry name" value="Porphobilinogen deaminase"/>
    <property type="match status" value="1"/>
</dbReference>
<dbReference type="SUPFAM" id="SSF54782">
    <property type="entry name" value="Porphobilinogen deaminase (hydroxymethylbilane synthase), C-terminal domain"/>
    <property type="match status" value="1"/>
</dbReference>
<accession>A0A656D6B2</accession>
<dbReference type="Gene3D" id="3.40.190.10">
    <property type="entry name" value="Periplasmic binding protein-like II"/>
    <property type="match status" value="2"/>
</dbReference>
<evidence type="ECO:0000259" key="10">
    <source>
        <dbReference type="Pfam" id="PF03900"/>
    </source>
</evidence>
<comment type="function">
    <text evidence="1 8">Tetrapolymerization of the monopyrrole PBG into the hydroxymethylbilane pre-uroporphyrinogen in several discrete steps.</text>
</comment>
<dbReference type="InterPro" id="IPR022418">
    <property type="entry name" value="Porphobilinogen_deaminase_C"/>
</dbReference>
<evidence type="ECO:0000256" key="3">
    <source>
        <dbReference type="ARBA" id="ARBA00005638"/>
    </source>
</evidence>
<dbReference type="RefSeq" id="WP_072150081.1">
    <property type="nucleotide sequence ID" value="NZ_CZVH01000055.1"/>
</dbReference>
<protein>
    <recommendedName>
        <fullName evidence="8">Porphobilinogen deaminase</fullName>
        <shortName evidence="8">PBG</shortName>
        <ecNumber evidence="8">2.5.1.61</ecNumber>
    </recommendedName>
    <alternativeName>
        <fullName evidence="8">Hydroxymethylbilane synthase</fullName>
        <shortName evidence="8">HMBS</shortName>
    </alternativeName>
    <alternativeName>
        <fullName evidence="8">Pre-uroporphyrinogen synthase</fullName>
    </alternativeName>
</protein>
<comment type="pathway">
    <text evidence="2">Porphyrin-containing compound metabolism; protoporphyrin-IX biosynthesis; coproporphyrinogen-III from 5-aminolevulinate: step 2/4.</text>
</comment>
<dbReference type="PROSITE" id="PS00533">
    <property type="entry name" value="PORPHOBILINOGEN_DEAM"/>
    <property type="match status" value="1"/>
</dbReference>
<dbReference type="GO" id="GO:0004418">
    <property type="term" value="F:hydroxymethylbilane synthase activity"/>
    <property type="evidence" value="ECO:0007669"/>
    <property type="project" value="UniProtKB-UniRule"/>
</dbReference>
<dbReference type="FunFam" id="3.40.190.10:FF:000005">
    <property type="entry name" value="Porphobilinogen deaminase"/>
    <property type="match status" value="1"/>
</dbReference>
<dbReference type="PIRSF" id="PIRSF001438">
    <property type="entry name" value="4pyrrol_synth_OHMeBilane_synth"/>
    <property type="match status" value="1"/>
</dbReference>
<dbReference type="FunFam" id="3.30.160.40:FF:000002">
    <property type="entry name" value="Porphobilinogen deaminase"/>
    <property type="match status" value="1"/>
</dbReference>
<evidence type="ECO:0000313" key="12">
    <source>
        <dbReference type="Proteomes" id="UP000243065"/>
    </source>
</evidence>
<evidence type="ECO:0000256" key="4">
    <source>
        <dbReference type="ARBA" id="ARBA00011245"/>
    </source>
</evidence>
<comment type="miscellaneous">
    <text evidence="8">The porphobilinogen subunits are added to the dipyrromethane group.</text>
</comment>
<evidence type="ECO:0000256" key="5">
    <source>
        <dbReference type="ARBA" id="ARBA00022679"/>
    </source>
</evidence>
<dbReference type="CDD" id="cd13646">
    <property type="entry name" value="PBP2_EcHMBS_like"/>
    <property type="match status" value="1"/>
</dbReference>
<comment type="catalytic activity">
    <reaction evidence="7 8">
        <text>4 porphobilinogen + H2O = hydroxymethylbilane + 4 NH4(+)</text>
        <dbReference type="Rhea" id="RHEA:13185"/>
        <dbReference type="ChEBI" id="CHEBI:15377"/>
        <dbReference type="ChEBI" id="CHEBI:28938"/>
        <dbReference type="ChEBI" id="CHEBI:57845"/>
        <dbReference type="ChEBI" id="CHEBI:58126"/>
        <dbReference type="EC" id="2.5.1.61"/>
    </reaction>
</comment>
<dbReference type="Gene3D" id="3.30.160.40">
    <property type="entry name" value="Porphobilinogen deaminase, C-terminal domain"/>
    <property type="match status" value="1"/>
</dbReference>
<sequence>MMRKIVIGTRGSKLALWQTEFVKGKLSQIFPELEFEIRIIKTKGDKILDSPLSKIGDKGIFTREIEVQLLNREIDIAVHSLKDLPTKLPDGLIIGAVTEREDVRDVLISKNNLKLTELPQNSIIATGSLRRKAQLLHLRSDFQFVDLRGNIDTRFKKFDESNWNGMVLAYAGVKRMNYTDRVSEVISTDFILPAVGQGAIAVEIRESDEKIFELVRKINHQETELATRAERALLKYLEGGCQIPIGAFAFVSNGKIKLSAMVSNFDGSFLVRDSIEDDVNENVEELGFKLAEKLLEQGASKILDEIRKLN</sequence>
<dbReference type="InterPro" id="IPR022419">
    <property type="entry name" value="Porphobilin_deaminase_cofac_BS"/>
</dbReference>
<dbReference type="InterPro" id="IPR022417">
    <property type="entry name" value="Porphobilin_deaminase_N"/>
</dbReference>
<dbReference type="InterPro" id="IPR036803">
    <property type="entry name" value="Porphobilinogen_deaminase_C_sf"/>
</dbReference>
<dbReference type="GO" id="GO:0005737">
    <property type="term" value="C:cytoplasm"/>
    <property type="evidence" value="ECO:0007669"/>
    <property type="project" value="UniProtKB-UniRule"/>
</dbReference>
<dbReference type="InterPro" id="IPR000860">
    <property type="entry name" value="HemC"/>
</dbReference>
<dbReference type="EC" id="2.5.1.61" evidence="8"/>
<dbReference type="Pfam" id="PF03900">
    <property type="entry name" value="Porphobil_deamC"/>
    <property type="match status" value="1"/>
</dbReference>
<evidence type="ECO:0000313" key="11">
    <source>
        <dbReference type="EMBL" id="CUS99526.1"/>
    </source>
</evidence>
<dbReference type="AlphaFoldDB" id="A0A656D6B2"/>
<dbReference type="PANTHER" id="PTHR11557:SF0">
    <property type="entry name" value="PORPHOBILINOGEN DEAMINASE"/>
    <property type="match status" value="1"/>
</dbReference>
<dbReference type="OrthoDB" id="9810298at2"/>
<comment type="cofactor">
    <cofactor evidence="8">
        <name>dipyrromethane</name>
        <dbReference type="ChEBI" id="CHEBI:60342"/>
    </cofactor>
    <text evidence="8">Binds 1 dipyrromethane group covalently.</text>
</comment>
<feature type="modified residue" description="S-(dipyrrolylmethanemethyl)cysteine" evidence="8">
    <location>
        <position position="241"/>
    </location>
</feature>
<dbReference type="GO" id="GO:0006782">
    <property type="term" value="P:protoporphyrinogen IX biosynthetic process"/>
    <property type="evidence" value="ECO:0007669"/>
    <property type="project" value="UniProtKB-UniRule"/>
</dbReference>
<dbReference type="HAMAP" id="MF_00260">
    <property type="entry name" value="Porphobil_deam"/>
    <property type="match status" value="1"/>
</dbReference>
<dbReference type="Proteomes" id="UP000243065">
    <property type="component" value="Unassembled WGS sequence"/>
</dbReference>
<dbReference type="SUPFAM" id="SSF53850">
    <property type="entry name" value="Periplasmic binding protein-like II"/>
    <property type="match status" value="1"/>
</dbReference>
<gene>
    <name evidence="8" type="primary">hemC</name>
    <name evidence="11" type="ORF">JGI24_00625</name>
</gene>
<feature type="domain" description="Porphobilinogen deaminase N-terminal" evidence="9">
    <location>
        <begin position="5"/>
        <end position="211"/>
    </location>
</feature>
<feature type="domain" description="Porphobilinogen deaminase C-terminal" evidence="10">
    <location>
        <begin position="226"/>
        <end position="295"/>
    </location>
</feature>
<reference evidence="11 12" key="1">
    <citation type="submission" date="2015-11" db="EMBL/GenBank/DDBJ databases">
        <authorList>
            <person name="Varghese N."/>
        </authorList>
    </citation>
    <scope>NUCLEOTIDE SEQUENCE [LARGE SCALE GENOMIC DNA]</scope>
    <source>
        <strain evidence="11 12">JGI-24</strain>
    </source>
</reference>
<evidence type="ECO:0000259" key="9">
    <source>
        <dbReference type="Pfam" id="PF01379"/>
    </source>
</evidence>
<dbReference type="NCBIfam" id="TIGR00212">
    <property type="entry name" value="hemC"/>
    <property type="match status" value="1"/>
</dbReference>
<evidence type="ECO:0000256" key="7">
    <source>
        <dbReference type="ARBA" id="ARBA00048169"/>
    </source>
</evidence>
<comment type="similarity">
    <text evidence="3 8">Belongs to the HMBS family.</text>
</comment>
<organism evidence="11 12">
    <name type="scientific">Kryptobacter tengchongensis</name>
    <dbReference type="NCBI Taxonomy" id="1643429"/>
    <lineage>
        <taxon>Bacteria</taxon>
        <taxon>Pseudomonadati</taxon>
        <taxon>Candidatus Kryptoniota</taxon>
        <taxon>Candidatus Kryptobacter</taxon>
    </lineage>
</organism>
<dbReference type="PANTHER" id="PTHR11557">
    <property type="entry name" value="PORPHOBILINOGEN DEAMINASE"/>
    <property type="match status" value="1"/>
</dbReference>
<keyword evidence="6 8" id="KW-0627">Porphyrin biosynthesis</keyword>
<proteinExistence type="inferred from homology"/>
<evidence type="ECO:0000256" key="1">
    <source>
        <dbReference type="ARBA" id="ARBA00002869"/>
    </source>
</evidence>
<dbReference type="EMBL" id="CZVU01000020">
    <property type="protein sequence ID" value="CUS99526.1"/>
    <property type="molecule type" value="Genomic_DNA"/>
</dbReference>
<dbReference type="Pfam" id="PF01379">
    <property type="entry name" value="Porphobil_deam"/>
    <property type="match status" value="1"/>
</dbReference>
<keyword evidence="5 8" id="KW-0808">Transferase</keyword>
<name>A0A656D6B2_KRYT1</name>
<dbReference type="PRINTS" id="PR00151">
    <property type="entry name" value="PORPHBDMNASE"/>
</dbReference>
<keyword evidence="12" id="KW-1185">Reference proteome</keyword>